<protein>
    <submittedName>
        <fullName evidence="9">Uncharacterized conserved protein YgbK, DUF1537 family</fullName>
    </submittedName>
</protein>
<dbReference type="InterPro" id="IPR042213">
    <property type="entry name" value="NBD_C_sf"/>
</dbReference>
<keyword evidence="10" id="KW-1185">Reference proteome</keyword>
<evidence type="ECO:0000313" key="9">
    <source>
        <dbReference type="EMBL" id="SMG55316.1"/>
    </source>
</evidence>
<dbReference type="EMBL" id="FXAT01000007">
    <property type="protein sequence ID" value="SMG55316.1"/>
    <property type="molecule type" value="Genomic_DNA"/>
</dbReference>
<dbReference type="InterPro" id="IPR037051">
    <property type="entry name" value="4-carb_acid_sugar_kinase_N_sf"/>
</dbReference>
<keyword evidence="6" id="KW-0119">Carbohydrate metabolism</keyword>
<evidence type="ECO:0000256" key="1">
    <source>
        <dbReference type="ARBA" id="ARBA00005715"/>
    </source>
</evidence>
<evidence type="ECO:0000256" key="3">
    <source>
        <dbReference type="ARBA" id="ARBA00022741"/>
    </source>
</evidence>
<feature type="domain" description="Four-carbon acid sugar kinase N-terminal" evidence="7">
    <location>
        <begin position="18"/>
        <end position="277"/>
    </location>
</feature>
<comment type="similarity">
    <text evidence="1">Belongs to the four-carbon acid sugar kinase family.</text>
</comment>
<evidence type="ECO:0000256" key="5">
    <source>
        <dbReference type="ARBA" id="ARBA00022840"/>
    </source>
</evidence>
<gene>
    <name evidence="9" type="ORF">SAMN06265784_107201</name>
</gene>
<organism evidence="9 10">
    <name type="scientific">Paraburkholderia susongensis</name>
    <dbReference type="NCBI Taxonomy" id="1515439"/>
    <lineage>
        <taxon>Bacteria</taxon>
        <taxon>Pseudomonadati</taxon>
        <taxon>Pseudomonadota</taxon>
        <taxon>Betaproteobacteria</taxon>
        <taxon>Burkholderiales</taxon>
        <taxon>Burkholderiaceae</taxon>
        <taxon>Paraburkholderia</taxon>
    </lineage>
</organism>
<dbReference type="Gene3D" id="3.40.980.20">
    <property type="entry name" value="Four-carbon acid sugar kinase, nucleotide binding domain"/>
    <property type="match status" value="1"/>
</dbReference>
<dbReference type="Gene3D" id="3.40.50.10840">
    <property type="entry name" value="Putative sugar-binding, N-terminal domain"/>
    <property type="match status" value="1"/>
</dbReference>
<proteinExistence type="inferred from homology"/>
<evidence type="ECO:0000256" key="4">
    <source>
        <dbReference type="ARBA" id="ARBA00022777"/>
    </source>
</evidence>
<dbReference type="InterPro" id="IPR010737">
    <property type="entry name" value="4-carb_acid_sugar_kinase_N"/>
</dbReference>
<keyword evidence="4" id="KW-0418">Kinase</keyword>
<dbReference type="Pfam" id="PF17042">
    <property type="entry name" value="NBD_C"/>
    <property type="match status" value="1"/>
</dbReference>
<accession>A0A1X7LN64</accession>
<evidence type="ECO:0000259" key="7">
    <source>
        <dbReference type="Pfam" id="PF07005"/>
    </source>
</evidence>
<sequence>MPGSGEMKRMRDTGPAYAFYGDDFTGATDTLAHLARAGLRTMLFFTPPDAARLSMLGQLDAIGVAGAARTMAPHAQRQELARVGAAFAALGVRVMHYKVCSTFDSAPHTGSIGVAIRALREYCANELVAIVGGQPNLRRYCVFGQLFAAAGADDEQRSIYRIDRHPTMSRHPVTPMNEADLRVHLQRQGVEHVQSIDWPCYAAGEAALQSEVRRRLDAKSNAKHNAKPGAKPDAKPGALLFDVLDDTHLHAIGRVMTHYASQSSPLLAVGASSVAQAYAYARGARAESEAVNDAPALLARARGPVFVLAGSLSPLTEVQIGAAHSYLRVELDPRRMTGDAASTYLADRVAAIAGPLRDGRNVLAYTARNVSHGTQTFRAINEENAVHRGDGSAPPSRLAGACATLLKNVLGAVRLQRIGIAGGDTSSFAVRALDAWGLSYLAPLSAGVTVCRLHSDRAELDGVEIMLKGGQMGDADLFEQLIDGFAAEPCANR</sequence>
<evidence type="ECO:0000256" key="6">
    <source>
        <dbReference type="ARBA" id="ARBA00023277"/>
    </source>
</evidence>
<dbReference type="Pfam" id="PF07005">
    <property type="entry name" value="SBD_N"/>
    <property type="match status" value="1"/>
</dbReference>
<feature type="domain" description="Four-carbon acid sugar kinase nucleotide binding" evidence="8">
    <location>
        <begin position="307"/>
        <end position="478"/>
    </location>
</feature>
<keyword evidence="5" id="KW-0067">ATP-binding</keyword>
<dbReference type="SUPFAM" id="SSF142764">
    <property type="entry name" value="YgbK-like"/>
    <property type="match status" value="1"/>
</dbReference>
<dbReference type="InterPro" id="IPR031475">
    <property type="entry name" value="NBD_C"/>
</dbReference>
<dbReference type="GO" id="GO:0005524">
    <property type="term" value="F:ATP binding"/>
    <property type="evidence" value="ECO:0007669"/>
    <property type="project" value="UniProtKB-KW"/>
</dbReference>
<dbReference type="AlphaFoldDB" id="A0A1X7LN64"/>
<keyword evidence="2" id="KW-0808">Transferase</keyword>
<dbReference type="Proteomes" id="UP000193228">
    <property type="component" value="Unassembled WGS sequence"/>
</dbReference>
<name>A0A1X7LN64_9BURK</name>
<keyword evidence="3" id="KW-0547">Nucleotide-binding</keyword>
<evidence type="ECO:0000256" key="2">
    <source>
        <dbReference type="ARBA" id="ARBA00022679"/>
    </source>
</evidence>
<dbReference type="GO" id="GO:0016301">
    <property type="term" value="F:kinase activity"/>
    <property type="evidence" value="ECO:0007669"/>
    <property type="project" value="UniProtKB-KW"/>
</dbReference>
<dbReference type="RefSeq" id="WP_244196119.1">
    <property type="nucleotide sequence ID" value="NZ_FXAT01000007.1"/>
</dbReference>
<evidence type="ECO:0000313" key="10">
    <source>
        <dbReference type="Proteomes" id="UP000193228"/>
    </source>
</evidence>
<evidence type="ECO:0000259" key="8">
    <source>
        <dbReference type="Pfam" id="PF17042"/>
    </source>
</evidence>
<reference evidence="10" key="1">
    <citation type="submission" date="2017-04" db="EMBL/GenBank/DDBJ databases">
        <authorList>
            <person name="Varghese N."/>
            <person name="Submissions S."/>
        </authorList>
    </citation>
    <scope>NUCLEOTIDE SEQUENCE [LARGE SCALE GENOMIC DNA]</scope>
    <source>
        <strain evidence="10">LMG 29540</strain>
    </source>
</reference>
<dbReference type="STRING" id="1515439.SAMN06265784_107201"/>